<protein>
    <submittedName>
        <fullName evidence="2">Uncharacterized protein</fullName>
    </submittedName>
</protein>
<dbReference type="RefSeq" id="WP_091548357.1">
    <property type="nucleotide sequence ID" value="NZ_FONY01000030.1"/>
</dbReference>
<evidence type="ECO:0000256" key="1">
    <source>
        <dbReference type="SAM" id="Phobius"/>
    </source>
</evidence>
<proteinExistence type="predicted"/>
<keyword evidence="3" id="KW-1185">Reference proteome</keyword>
<dbReference type="AlphaFoldDB" id="A0A1I2ID67"/>
<sequence length="157" mass="18419">MILKEVAIFPYYKQTFVSSYTQEQILERLREFTKEEGKESNPVRREFNGKIDTDGFQISRMITQANTFLPVIKGKIEGTKTGSILFITCEMFYTTKILLFIWTVIPLLIFLLTLLFVQGYFYPLLALFFGLFNYIVSVANFHRQRKISMQILDKILS</sequence>
<gene>
    <name evidence="2" type="ORF">SAMN04488541_10306</name>
</gene>
<organism evidence="2 3">
    <name type="scientific">Thermoflexibacter ruber</name>
    <dbReference type="NCBI Taxonomy" id="1003"/>
    <lineage>
        <taxon>Bacteria</taxon>
        <taxon>Pseudomonadati</taxon>
        <taxon>Bacteroidota</taxon>
        <taxon>Cytophagia</taxon>
        <taxon>Cytophagales</taxon>
        <taxon>Thermoflexibacteraceae</taxon>
        <taxon>Thermoflexibacter</taxon>
    </lineage>
</organism>
<dbReference type="STRING" id="1003.SAMN04488541_10306"/>
<keyword evidence="1" id="KW-0812">Transmembrane</keyword>
<evidence type="ECO:0000313" key="3">
    <source>
        <dbReference type="Proteomes" id="UP000199513"/>
    </source>
</evidence>
<keyword evidence="1" id="KW-0472">Membrane</keyword>
<dbReference type="Proteomes" id="UP000199513">
    <property type="component" value="Unassembled WGS sequence"/>
</dbReference>
<dbReference type="OrthoDB" id="980906at2"/>
<accession>A0A1I2ID67</accession>
<feature type="transmembrane region" description="Helical" evidence="1">
    <location>
        <begin position="97"/>
        <end position="116"/>
    </location>
</feature>
<reference evidence="2 3" key="1">
    <citation type="submission" date="2016-10" db="EMBL/GenBank/DDBJ databases">
        <authorList>
            <person name="de Groot N.N."/>
        </authorList>
    </citation>
    <scope>NUCLEOTIDE SEQUENCE [LARGE SCALE GENOMIC DNA]</scope>
    <source>
        <strain>GEY</strain>
        <strain evidence="3">DSM 9560</strain>
    </source>
</reference>
<dbReference type="EMBL" id="FONY01000030">
    <property type="protein sequence ID" value="SFF38796.1"/>
    <property type="molecule type" value="Genomic_DNA"/>
</dbReference>
<name>A0A1I2ID67_9BACT</name>
<evidence type="ECO:0000313" key="2">
    <source>
        <dbReference type="EMBL" id="SFF38796.1"/>
    </source>
</evidence>
<keyword evidence="1" id="KW-1133">Transmembrane helix</keyword>
<feature type="transmembrane region" description="Helical" evidence="1">
    <location>
        <begin position="122"/>
        <end position="141"/>
    </location>
</feature>